<evidence type="ECO:0000313" key="5">
    <source>
        <dbReference type="EMBL" id="NBE06487.1"/>
    </source>
</evidence>
<dbReference type="EMBL" id="JAAATW010000001">
    <property type="protein sequence ID" value="NBE06487.1"/>
    <property type="molecule type" value="Genomic_DNA"/>
</dbReference>
<evidence type="ECO:0000256" key="3">
    <source>
        <dbReference type="PROSITE-ProRule" id="PRU00339"/>
    </source>
</evidence>
<evidence type="ECO:0000313" key="6">
    <source>
        <dbReference type="Proteomes" id="UP001517376"/>
    </source>
</evidence>
<dbReference type="PANTHER" id="PTHR45586">
    <property type="entry name" value="TPR REPEAT-CONTAINING PROTEIN PA4667"/>
    <property type="match status" value="1"/>
</dbReference>
<keyword evidence="1" id="KW-0677">Repeat</keyword>
<feature type="repeat" description="TPR" evidence="3">
    <location>
        <begin position="417"/>
        <end position="450"/>
    </location>
</feature>
<keyword evidence="2 3" id="KW-0802">TPR repeat</keyword>
<gene>
    <name evidence="5" type="ORF">GU920_03005</name>
</gene>
<dbReference type="SUPFAM" id="SSF48452">
    <property type="entry name" value="TPR-like"/>
    <property type="match status" value="3"/>
</dbReference>
<keyword evidence="6" id="KW-1185">Reference proteome</keyword>
<organism evidence="5 6">
    <name type="scientific">Paragemmobacter ruber</name>
    <dbReference type="NCBI Taxonomy" id="1985673"/>
    <lineage>
        <taxon>Bacteria</taxon>
        <taxon>Pseudomonadati</taxon>
        <taxon>Pseudomonadota</taxon>
        <taxon>Alphaproteobacteria</taxon>
        <taxon>Rhodobacterales</taxon>
        <taxon>Paracoccaceae</taxon>
        <taxon>Paragemmobacter</taxon>
    </lineage>
</organism>
<feature type="chain" id="PRO_5045145691" evidence="4">
    <location>
        <begin position="31"/>
        <end position="824"/>
    </location>
</feature>
<dbReference type="Proteomes" id="UP001517376">
    <property type="component" value="Unassembled WGS sequence"/>
</dbReference>
<evidence type="ECO:0000256" key="4">
    <source>
        <dbReference type="SAM" id="SignalP"/>
    </source>
</evidence>
<name>A0ABW9Y3G3_9RHOB</name>
<dbReference type="InterPro" id="IPR011990">
    <property type="entry name" value="TPR-like_helical_dom_sf"/>
</dbReference>
<evidence type="ECO:0000256" key="2">
    <source>
        <dbReference type="ARBA" id="ARBA00022803"/>
    </source>
</evidence>
<comment type="caution">
    <text evidence="5">The sequence shown here is derived from an EMBL/GenBank/DDBJ whole genome shotgun (WGS) entry which is preliminary data.</text>
</comment>
<evidence type="ECO:0000256" key="1">
    <source>
        <dbReference type="ARBA" id="ARBA00022737"/>
    </source>
</evidence>
<feature type="signal peptide" evidence="4">
    <location>
        <begin position="1"/>
        <end position="30"/>
    </location>
</feature>
<dbReference type="Gene3D" id="1.25.40.10">
    <property type="entry name" value="Tetratricopeptide repeat domain"/>
    <property type="match status" value="4"/>
</dbReference>
<dbReference type="InterPro" id="IPR051012">
    <property type="entry name" value="CellSynth/LPSAsmb/PSIAsmb"/>
</dbReference>
<sequence>MSLSAWFPRLPAALLVVALVSACQSTEEQAEEHFASAQQLIAEGDTPRALVELRNAVALVPEFHQARSALAGLMLASGDLAGAYAQYTELAELQPNDLESRIALADLTLTQSMWTEFTSAVTGAERINAADPRVQALVLARDYQAAVVAGDETRRSDIAARAEALRADRPDDAALRRIAIDQAVAANQADAALSLIEAAIAAQPRDYTMQDAKLRVLLARQDPTAIEAQYRAMIAIFVGNEQLSTDFLQWYLSRQDLAGAEAFLRDRAGAPTDATEGHIAVVDFLRLSKGVAAALAELDPLIAANDGTPKADLYRAKRASFQFEQGEAEAAMAEVAAIIAAAEPSDQTRRIQTLYATMLDSQGDRATAEATVSAILAQDPSHVEALLLRAGWRIAGDRPSDAIIDLRSALNQAPNDPRLLQSLAQAYLRDGTVDLAAETLGRVVELAPENPAYARDYGRLLQEQGRGDAARSVLYRAWQRHPADAGLVQALSTIALEQEDWVLASEIITLLRSSTAPETLALAAQMESAVLLARDRFDDAMAIIDRELATTADKTAWTIVKVDALADAGRSDEAAAVLQAALAEAPNDGILLQRQAFLDQDAGRSDQAIAIYRTILAATPADEAATRELYGLLVAKGDIAGADAVLDAGLAAAPGSLDLQWIDAARKQTAGDLAGAIAIYESLYAANGGNPVIANNLASLLSVTATDAETLERALRIARRFRASPTPAFQDTYGWLLHLNGETEAALPILQSAAAGLPDLASVHYHLGAVLAELGRTDEAREALERAIAMAGDAPDPEIAQARSLLDNLSAPATPPSPAPSSTP</sequence>
<proteinExistence type="predicted"/>
<dbReference type="PROSITE" id="PS50005">
    <property type="entry name" value="TPR"/>
    <property type="match status" value="2"/>
</dbReference>
<keyword evidence="4" id="KW-0732">Signal</keyword>
<dbReference type="RefSeq" id="WP_161765483.1">
    <property type="nucleotide sequence ID" value="NZ_JAAATW010000001.1"/>
</dbReference>
<feature type="repeat" description="TPR" evidence="3">
    <location>
        <begin position="761"/>
        <end position="794"/>
    </location>
</feature>
<dbReference type="Pfam" id="PF13432">
    <property type="entry name" value="TPR_16"/>
    <property type="match status" value="1"/>
</dbReference>
<dbReference type="PANTHER" id="PTHR45586:SF1">
    <property type="entry name" value="LIPOPOLYSACCHARIDE ASSEMBLY PROTEIN B"/>
    <property type="match status" value="1"/>
</dbReference>
<dbReference type="InterPro" id="IPR019734">
    <property type="entry name" value="TPR_rpt"/>
</dbReference>
<protein>
    <submittedName>
        <fullName evidence="5">Tetratricopeptide repeat protein</fullName>
    </submittedName>
</protein>
<accession>A0ABW9Y3G3</accession>
<dbReference type="Pfam" id="PF14559">
    <property type="entry name" value="TPR_19"/>
    <property type="match status" value="3"/>
</dbReference>
<dbReference type="SMART" id="SM00028">
    <property type="entry name" value="TPR"/>
    <property type="match status" value="6"/>
</dbReference>
<reference evidence="6" key="1">
    <citation type="submission" date="2020-01" db="EMBL/GenBank/DDBJ databases">
        <title>Sphingomonas sp. strain CSW-10.</title>
        <authorList>
            <person name="Chen W.-M."/>
        </authorList>
    </citation>
    <scope>NUCLEOTIDE SEQUENCE [LARGE SCALE GENOMIC DNA]</scope>
    <source>
        <strain evidence="6">CCP-1</strain>
    </source>
</reference>